<dbReference type="InterPro" id="IPR005618">
    <property type="entry name" value="OMPW"/>
</dbReference>
<dbReference type="GO" id="GO:0055085">
    <property type="term" value="P:transmembrane transport"/>
    <property type="evidence" value="ECO:0007669"/>
    <property type="project" value="TreeGrafter"/>
</dbReference>
<evidence type="ECO:0000313" key="3">
    <source>
        <dbReference type="EMBL" id="APZ54914.1"/>
    </source>
</evidence>
<comment type="similarity">
    <text evidence="1">Belongs to the OmpW/AlkL family.</text>
</comment>
<gene>
    <name evidence="3" type="ORF">Ga0080574_TMP4580</name>
</gene>
<dbReference type="PANTHER" id="PTHR36920">
    <property type="match status" value="1"/>
</dbReference>
<accession>A0A1P8UZT2</accession>
<evidence type="ECO:0000313" key="4">
    <source>
        <dbReference type="Proteomes" id="UP000187059"/>
    </source>
</evidence>
<reference evidence="3 4" key="1">
    <citation type="submission" date="2016-04" db="EMBL/GenBank/DDBJ databases">
        <title>Deep-sea bacteria in the southern Pacific.</title>
        <authorList>
            <person name="Tang K."/>
        </authorList>
    </citation>
    <scope>NUCLEOTIDE SEQUENCE [LARGE SCALE GENOMIC DNA]</scope>
    <source>
        <strain evidence="3 4">JLT2014</strain>
    </source>
</reference>
<protein>
    <submittedName>
        <fullName evidence="3">Outer membrane protein</fullName>
    </submittedName>
</protein>
<sequence precursor="true">MIQINVSAGDFAEMALRAIWKGTTMYKTTLLSAMAVLALTATGALAQSKGDMTVGVGLAWVNPSDDNGSLANGALDTDVDDDTQLSLTFEYFFADNWGVEVLAATPFTHQVELNGSDVVKVKHLPPTVSVNYHLPTNTAWTPFFGLGVNYTTILDLDDQKISGLDISDSWGLAGHIGVDYAISDKASLRLDARYIDIDLDVDLNGSDIGTVEVDPWVIGMSYIWKF</sequence>
<keyword evidence="2" id="KW-0732">Signal</keyword>
<dbReference type="AlphaFoldDB" id="A0A1P8UZT2"/>
<feature type="signal peptide" evidence="2">
    <location>
        <begin position="1"/>
        <end position="46"/>
    </location>
</feature>
<keyword evidence="4" id="KW-1185">Reference proteome</keyword>
<dbReference type="PANTHER" id="PTHR36920:SF1">
    <property type="entry name" value="OUTER MEMBRANE PROTEIN W"/>
    <property type="match status" value="1"/>
</dbReference>
<dbReference type="SUPFAM" id="SSF56925">
    <property type="entry name" value="OMPA-like"/>
    <property type="match status" value="1"/>
</dbReference>
<evidence type="ECO:0000256" key="1">
    <source>
        <dbReference type="ARBA" id="ARBA00009330"/>
    </source>
</evidence>
<organism evidence="3 4">
    <name type="scientific">Salipiger abyssi</name>
    <dbReference type="NCBI Taxonomy" id="1250539"/>
    <lineage>
        <taxon>Bacteria</taxon>
        <taxon>Pseudomonadati</taxon>
        <taxon>Pseudomonadota</taxon>
        <taxon>Alphaproteobacteria</taxon>
        <taxon>Rhodobacterales</taxon>
        <taxon>Roseobacteraceae</taxon>
        <taxon>Salipiger</taxon>
    </lineage>
</organism>
<name>A0A1P8UZT2_9RHOB</name>
<dbReference type="Gene3D" id="2.40.160.20">
    <property type="match status" value="1"/>
</dbReference>
<dbReference type="KEGG" id="paby:Ga0080574_TMP4580"/>
<proteinExistence type="inferred from homology"/>
<feature type="chain" id="PRO_5012003880" evidence="2">
    <location>
        <begin position="47"/>
        <end position="226"/>
    </location>
</feature>
<evidence type="ECO:0000256" key="2">
    <source>
        <dbReference type="SAM" id="SignalP"/>
    </source>
</evidence>
<dbReference type="Proteomes" id="UP000187059">
    <property type="component" value="Chromosome"/>
</dbReference>
<dbReference type="Pfam" id="PF03922">
    <property type="entry name" value="OmpW"/>
    <property type="match status" value="1"/>
</dbReference>
<dbReference type="GO" id="GO:0019867">
    <property type="term" value="C:outer membrane"/>
    <property type="evidence" value="ECO:0007669"/>
    <property type="project" value="InterPro"/>
</dbReference>
<dbReference type="EMBL" id="CP015093">
    <property type="protein sequence ID" value="APZ54914.1"/>
    <property type="molecule type" value="Genomic_DNA"/>
</dbReference>
<dbReference type="InterPro" id="IPR011250">
    <property type="entry name" value="OMP/PagP_B-barrel"/>
</dbReference>
<dbReference type="STRING" id="1250539.Ga0080574_TMP4580"/>